<dbReference type="InterPro" id="IPR051678">
    <property type="entry name" value="AGP_Transferase"/>
</dbReference>
<evidence type="ECO:0000313" key="3">
    <source>
        <dbReference type="Proteomes" id="UP001193501"/>
    </source>
</evidence>
<name>A0AAE5BSX0_9RHOB</name>
<protein>
    <submittedName>
        <fullName evidence="2">Phosphotransferase</fullName>
    </submittedName>
</protein>
<dbReference type="RefSeq" id="WP_168775183.1">
    <property type="nucleotide sequence ID" value="NZ_JAABNR010000010.1"/>
</dbReference>
<dbReference type="SUPFAM" id="SSF56112">
    <property type="entry name" value="Protein kinase-like (PK-like)"/>
    <property type="match status" value="1"/>
</dbReference>
<dbReference type="Gene3D" id="3.90.1200.10">
    <property type="match status" value="1"/>
</dbReference>
<dbReference type="InterPro" id="IPR002575">
    <property type="entry name" value="Aminoglycoside_PTrfase"/>
</dbReference>
<dbReference type="PANTHER" id="PTHR21310:SF15">
    <property type="entry name" value="AMINOGLYCOSIDE PHOSPHOTRANSFERASE DOMAIN-CONTAINING PROTEIN"/>
    <property type="match status" value="1"/>
</dbReference>
<proteinExistence type="predicted"/>
<accession>A0AAE5BSX0</accession>
<dbReference type="EMBL" id="JAABNR010000010">
    <property type="protein sequence ID" value="NBZ88370.1"/>
    <property type="molecule type" value="Genomic_DNA"/>
</dbReference>
<dbReference type="Proteomes" id="UP001193501">
    <property type="component" value="Unassembled WGS sequence"/>
</dbReference>
<reference evidence="2" key="1">
    <citation type="submission" date="2020-01" db="EMBL/GenBank/DDBJ databases">
        <authorList>
            <person name="Chen W.-M."/>
        </authorList>
    </citation>
    <scope>NUCLEOTIDE SEQUENCE</scope>
    <source>
        <strain evidence="2">CYK-10</strain>
    </source>
</reference>
<sequence length="271" mass="29520">MTPEALARLCPDLAGQAITPLGAGSDCSAFAVGLEVIKLPRDAQALAREARVLAVVRPFVRLPLPDLRFHAGPPPFSRHRLLPGVQLLAPIYDALGTPDRETLARDLARFHADCHAVPHGLLRQAGAGPVAPWPAPRPEMLKPVPKDLRPQAEALLTLWQALPPDPLGEVWGHFDAHGWNMAFDPKARRLGGIYDFGDSGFGPLHRDLAYSALISPDLTRRLGRAYADLTGRAIDLDRLDILAGAHRLWELAASPDPFQVQAFTRWAATKT</sequence>
<comment type="caution">
    <text evidence="2">The sequence shown here is derived from an EMBL/GenBank/DDBJ whole genome shotgun (WGS) entry which is preliminary data.</text>
</comment>
<keyword evidence="3" id="KW-1185">Reference proteome</keyword>
<feature type="domain" description="Aminoglycoside phosphotransferase" evidence="1">
    <location>
        <begin position="18"/>
        <end position="239"/>
    </location>
</feature>
<evidence type="ECO:0000313" key="2">
    <source>
        <dbReference type="EMBL" id="NBZ88370.1"/>
    </source>
</evidence>
<dbReference type="Gene3D" id="3.30.200.20">
    <property type="entry name" value="Phosphorylase Kinase, domain 1"/>
    <property type="match status" value="1"/>
</dbReference>
<gene>
    <name evidence="2" type="ORF">GV832_12330</name>
</gene>
<organism evidence="2 3">
    <name type="scientific">Stagnihabitans tardus</name>
    <dbReference type="NCBI Taxonomy" id="2699202"/>
    <lineage>
        <taxon>Bacteria</taxon>
        <taxon>Pseudomonadati</taxon>
        <taxon>Pseudomonadota</taxon>
        <taxon>Alphaproteobacteria</taxon>
        <taxon>Rhodobacterales</taxon>
        <taxon>Paracoccaceae</taxon>
        <taxon>Stagnihabitans</taxon>
    </lineage>
</organism>
<dbReference type="Pfam" id="PF01636">
    <property type="entry name" value="APH"/>
    <property type="match status" value="1"/>
</dbReference>
<evidence type="ECO:0000259" key="1">
    <source>
        <dbReference type="Pfam" id="PF01636"/>
    </source>
</evidence>
<dbReference type="PANTHER" id="PTHR21310">
    <property type="entry name" value="AMINOGLYCOSIDE PHOSPHOTRANSFERASE-RELATED-RELATED"/>
    <property type="match status" value="1"/>
</dbReference>
<dbReference type="InterPro" id="IPR011009">
    <property type="entry name" value="Kinase-like_dom_sf"/>
</dbReference>
<dbReference type="AlphaFoldDB" id="A0AAE5BSX0"/>